<dbReference type="InterPro" id="IPR017871">
    <property type="entry name" value="ABC_transporter-like_CS"/>
</dbReference>
<keyword evidence="4 11" id="KW-0812">Transmembrane</keyword>
<feature type="domain" description="ABC transporter" evidence="12">
    <location>
        <begin position="386"/>
        <end position="622"/>
    </location>
</feature>
<feature type="domain" description="ABC transmembrane type-1" evidence="13">
    <location>
        <begin position="71"/>
        <end position="353"/>
    </location>
</feature>
<dbReference type="InterPro" id="IPR003439">
    <property type="entry name" value="ABC_transporter-like_ATP-bd"/>
</dbReference>
<dbReference type="Gene3D" id="1.20.1560.10">
    <property type="entry name" value="ABC transporter type 1, transmembrane domain"/>
    <property type="match status" value="1"/>
</dbReference>
<dbReference type="KEGG" id="pacr:FXN63_17585"/>
<evidence type="ECO:0000259" key="13">
    <source>
        <dbReference type="PROSITE" id="PS50929"/>
    </source>
</evidence>
<protein>
    <submittedName>
        <fullName evidence="14">Lipid A export permease/ATP-binding protein MsbA</fullName>
    </submittedName>
</protein>
<dbReference type="GO" id="GO:0034040">
    <property type="term" value="F:ATPase-coupled lipid transmembrane transporter activity"/>
    <property type="evidence" value="ECO:0007669"/>
    <property type="project" value="InterPro"/>
</dbReference>
<evidence type="ECO:0000256" key="3">
    <source>
        <dbReference type="ARBA" id="ARBA00022475"/>
    </source>
</evidence>
<dbReference type="SUPFAM" id="SSF52540">
    <property type="entry name" value="P-loop containing nucleoside triphosphate hydrolases"/>
    <property type="match status" value="1"/>
</dbReference>
<reference evidence="14 15" key="1">
    <citation type="submission" date="2019-08" db="EMBL/GenBank/DDBJ databases">
        <title>Amphibian skin-associated Pigmentiphaga: genome sequence and occurrence across geography and hosts.</title>
        <authorList>
            <person name="Bletz M.C."/>
            <person name="Bunk B."/>
            <person name="Sproeer C."/>
            <person name="Biwer P."/>
            <person name="Reiter S."/>
            <person name="Rabemananjara F.C.E."/>
            <person name="Schulz S."/>
            <person name="Overmann J."/>
            <person name="Vences M."/>
        </authorList>
    </citation>
    <scope>NUCLEOTIDE SEQUENCE [LARGE SCALE GENOMIC DNA]</scope>
    <source>
        <strain evidence="14 15">Mada1488</strain>
    </source>
</reference>
<keyword evidence="7" id="KW-1278">Translocase</keyword>
<comment type="subcellular location">
    <subcellularLocation>
        <location evidence="1">Cell membrane</location>
        <topology evidence="1">Multi-pass membrane protein</topology>
    </subcellularLocation>
</comment>
<dbReference type="InterPro" id="IPR036640">
    <property type="entry name" value="ABC1_TM_sf"/>
</dbReference>
<dbReference type="EMBL" id="CP043046">
    <property type="protein sequence ID" value="QEI07447.1"/>
    <property type="molecule type" value="Genomic_DNA"/>
</dbReference>
<keyword evidence="5" id="KW-0547">Nucleotide-binding</keyword>
<keyword evidence="10 11" id="KW-0472">Membrane</keyword>
<evidence type="ECO:0000256" key="7">
    <source>
        <dbReference type="ARBA" id="ARBA00022967"/>
    </source>
</evidence>
<sequence>MSDACRRVPVLNVGFEFQFKGCSSDALPTPDIKPRLKQNAPVNPSSTSQPINRQLWKRVYTRLLSRWPALIAATCCLLGVAATQPLLALAMKPLLDKGFVEGRSDYLWIAPLAIIAIFVFRGLLSFGSDYLMSWIANGVLADMRRDMFDRMLRLPDTYFKRMGSSALLNRFVVDASTVMQYATEVFTTLVRETMIATALVCVLFYLSWKMTLIVLVLIPASTLITRVVSRRLRRINRETLTMNAELTRIVSEGIDGQRVIKLFGGYESENDRFLHVNNRLRRFAIRNTVAGAAAVPLTQTVAALSLAIVVWMALDQSSGNQITIGGFAAFVTAMLQLLDPLKRLANMTGPKQRMLVAAESVFQLIDEVIEADNGKQSLPAEVRGRIVYQDVVHRYPGADQPTLHGVSFTVEPGQTVAFIGRSGSGKTTLVSMLPRFVEPDSGRILVDDMEIHDVTLASLRSNISLVSQDVVLFDDTIAANVGYGSNRTPSREEIYEALAAANLREFVDGLPQGMDSKVGENAARLSGGQRQRLAIARALIKNAPVLILDEATSALDNESERQVQSSLEKLMAGRTTLVIAHRLSTVLNADRIVVLDAGRIVEHGSHAELLALDGLYASLYRMQFKD</sequence>
<dbReference type="InterPro" id="IPR003593">
    <property type="entry name" value="AAA+_ATPase"/>
</dbReference>
<feature type="transmembrane region" description="Helical" evidence="11">
    <location>
        <begin position="289"/>
        <end position="314"/>
    </location>
</feature>
<dbReference type="Gene3D" id="3.40.50.300">
    <property type="entry name" value="P-loop containing nucleotide triphosphate hydrolases"/>
    <property type="match status" value="1"/>
</dbReference>
<dbReference type="OrthoDB" id="8554730at2"/>
<dbReference type="Pfam" id="PF00664">
    <property type="entry name" value="ABC_membrane"/>
    <property type="match status" value="1"/>
</dbReference>
<proteinExistence type="predicted"/>
<organism evidence="14 15">
    <name type="scientific">Pigmentiphaga aceris</name>
    <dbReference type="NCBI Taxonomy" id="1940612"/>
    <lineage>
        <taxon>Bacteria</taxon>
        <taxon>Pseudomonadati</taxon>
        <taxon>Pseudomonadota</taxon>
        <taxon>Betaproteobacteria</taxon>
        <taxon>Burkholderiales</taxon>
        <taxon>Alcaligenaceae</taxon>
        <taxon>Pigmentiphaga</taxon>
    </lineage>
</organism>
<accession>A0A5C0B4H1</accession>
<keyword evidence="3" id="KW-1003">Cell membrane</keyword>
<dbReference type="PROSITE" id="PS50929">
    <property type="entry name" value="ABC_TM1F"/>
    <property type="match status" value="1"/>
</dbReference>
<evidence type="ECO:0000256" key="11">
    <source>
        <dbReference type="SAM" id="Phobius"/>
    </source>
</evidence>
<dbReference type="NCBIfam" id="TIGR02203">
    <property type="entry name" value="MsbA_lipidA"/>
    <property type="match status" value="1"/>
</dbReference>
<dbReference type="PANTHER" id="PTHR43394:SF1">
    <property type="entry name" value="ATP-BINDING CASSETTE SUB-FAMILY B MEMBER 10, MITOCHONDRIAL"/>
    <property type="match status" value="1"/>
</dbReference>
<dbReference type="SMART" id="SM00382">
    <property type="entry name" value="AAA"/>
    <property type="match status" value="1"/>
</dbReference>
<dbReference type="InterPro" id="IPR027417">
    <property type="entry name" value="P-loop_NTPase"/>
</dbReference>
<evidence type="ECO:0000259" key="12">
    <source>
        <dbReference type="PROSITE" id="PS50893"/>
    </source>
</evidence>
<evidence type="ECO:0000256" key="9">
    <source>
        <dbReference type="ARBA" id="ARBA00023055"/>
    </source>
</evidence>
<dbReference type="GO" id="GO:0015421">
    <property type="term" value="F:ABC-type oligopeptide transporter activity"/>
    <property type="evidence" value="ECO:0007669"/>
    <property type="project" value="TreeGrafter"/>
</dbReference>
<evidence type="ECO:0000313" key="14">
    <source>
        <dbReference type="EMBL" id="QEI07447.1"/>
    </source>
</evidence>
<dbReference type="Pfam" id="PF00005">
    <property type="entry name" value="ABC_tran"/>
    <property type="match status" value="1"/>
</dbReference>
<evidence type="ECO:0000256" key="6">
    <source>
        <dbReference type="ARBA" id="ARBA00022840"/>
    </source>
</evidence>
<evidence type="ECO:0000256" key="5">
    <source>
        <dbReference type="ARBA" id="ARBA00022741"/>
    </source>
</evidence>
<evidence type="ECO:0000256" key="10">
    <source>
        <dbReference type="ARBA" id="ARBA00023136"/>
    </source>
</evidence>
<dbReference type="PROSITE" id="PS50893">
    <property type="entry name" value="ABC_TRANSPORTER_2"/>
    <property type="match status" value="1"/>
</dbReference>
<dbReference type="Proteomes" id="UP000325161">
    <property type="component" value="Chromosome"/>
</dbReference>
<feature type="transmembrane region" description="Helical" evidence="11">
    <location>
        <begin position="67"/>
        <end position="86"/>
    </location>
</feature>
<keyword evidence="2" id="KW-0813">Transport</keyword>
<feature type="transmembrane region" description="Helical" evidence="11">
    <location>
        <begin position="189"/>
        <end position="206"/>
    </location>
</feature>
<dbReference type="FunFam" id="3.40.50.300:FF:000221">
    <property type="entry name" value="Multidrug ABC transporter ATP-binding protein"/>
    <property type="match status" value="1"/>
</dbReference>
<dbReference type="InterPro" id="IPR011917">
    <property type="entry name" value="ABC_transpr_lipidA"/>
</dbReference>
<feature type="transmembrane region" description="Helical" evidence="11">
    <location>
        <begin position="106"/>
        <end position="124"/>
    </location>
</feature>
<dbReference type="GO" id="GO:0005886">
    <property type="term" value="C:plasma membrane"/>
    <property type="evidence" value="ECO:0007669"/>
    <property type="project" value="UniProtKB-SubCell"/>
</dbReference>
<dbReference type="GO" id="GO:0005524">
    <property type="term" value="F:ATP binding"/>
    <property type="evidence" value="ECO:0007669"/>
    <property type="project" value="UniProtKB-KW"/>
</dbReference>
<dbReference type="InterPro" id="IPR039421">
    <property type="entry name" value="Type_1_exporter"/>
</dbReference>
<feature type="transmembrane region" description="Helical" evidence="11">
    <location>
        <begin position="212"/>
        <end position="229"/>
    </location>
</feature>
<keyword evidence="8 11" id="KW-1133">Transmembrane helix</keyword>
<keyword evidence="9" id="KW-0445">Lipid transport</keyword>
<dbReference type="CDD" id="cd18552">
    <property type="entry name" value="ABC_6TM_MsbA_like"/>
    <property type="match status" value="1"/>
</dbReference>
<dbReference type="SUPFAM" id="SSF90123">
    <property type="entry name" value="ABC transporter transmembrane region"/>
    <property type="match status" value="1"/>
</dbReference>
<gene>
    <name evidence="14" type="primary">msbA</name>
    <name evidence="14" type="ORF">FXN63_17585</name>
</gene>
<evidence type="ECO:0000256" key="8">
    <source>
        <dbReference type="ARBA" id="ARBA00022989"/>
    </source>
</evidence>
<evidence type="ECO:0000256" key="1">
    <source>
        <dbReference type="ARBA" id="ARBA00004651"/>
    </source>
</evidence>
<dbReference type="RefSeq" id="WP_148816494.1">
    <property type="nucleotide sequence ID" value="NZ_CP043046.1"/>
</dbReference>
<evidence type="ECO:0000313" key="15">
    <source>
        <dbReference type="Proteomes" id="UP000325161"/>
    </source>
</evidence>
<dbReference type="InterPro" id="IPR011527">
    <property type="entry name" value="ABC1_TM_dom"/>
</dbReference>
<name>A0A5C0B4H1_9BURK</name>
<evidence type="ECO:0000256" key="2">
    <source>
        <dbReference type="ARBA" id="ARBA00022448"/>
    </source>
</evidence>
<feature type="transmembrane region" description="Helical" evidence="11">
    <location>
        <begin position="320"/>
        <end position="338"/>
    </location>
</feature>
<keyword evidence="15" id="KW-1185">Reference proteome</keyword>
<dbReference type="AlphaFoldDB" id="A0A5C0B4H1"/>
<keyword evidence="6 14" id="KW-0067">ATP-binding</keyword>
<dbReference type="PROSITE" id="PS00211">
    <property type="entry name" value="ABC_TRANSPORTER_1"/>
    <property type="match status" value="1"/>
</dbReference>
<evidence type="ECO:0000256" key="4">
    <source>
        <dbReference type="ARBA" id="ARBA00022692"/>
    </source>
</evidence>
<dbReference type="GO" id="GO:0016887">
    <property type="term" value="F:ATP hydrolysis activity"/>
    <property type="evidence" value="ECO:0007669"/>
    <property type="project" value="InterPro"/>
</dbReference>
<dbReference type="PANTHER" id="PTHR43394">
    <property type="entry name" value="ATP-DEPENDENT PERMEASE MDL1, MITOCHONDRIAL"/>
    <property type="match status" value="1"/>
</dbReference>